<evidence type="ECO:0000259" key="11">
    <source>
        <dbReference type="SMART" id="SM00861"/>
    </source>
</evidence>
<dbReference type="GO" id="GO:0009228">
    <property type="term" value="P:thiamine biosynthetic process"/>
    <property type="evidence" value="ECO:0007669"/>
    <property type="project" value="UniProtKB-UniRule"/>
</dbReference>
<feature type="domain" description="Transketolase-like pyrimidine-binding" evidence="11">
    <location>
        <begin position="314"/>
        <end position="478"/>
    </location>
</feature>
<dbReference type="EC" id="2.2.1.7" evidence="10"/>
<dbReference type="PANTHER" id="PTHR43322:SF5">
    <property type="entry name" value="1-DEOXY-D-XYLULOSE-5-PHOSPHATE SYNTHASE, CHLOROPLASTIC"/>
    <property type="match status" value="1"/>
</dbReference>
<evidence type="ECO:0000256" key="4">
    <source>
        <dbReference type="ARBA" id="ARBA00022679"/>
    </source>
</evidence>
<comment type="caution">
    <text evidence="12">The sequence shown here is derived from an EMBL/GenBank/DDBJ whole genome shotgun (WGS) entry which is preliminary data.</text>
</comment>
<comment type="function">
    <text evidence="10">Catalyzes the acyloin condensation reaction between C atoms 2 and 3 of pyruvate and glyceraldehyde 3-phosphate to yield 1-deoxy-D-xylulose-5-phosphate (DXP).</text>
</comment>
<feature type="binding site" evidence="10">
    <location>
        <position position="173"/>
    </location>
    <ligand>
        <name>thiamine diphosphate</name>
        <dbReference type="ChEBI" id="CHEBI:58937"/>
    </ligand>
</feature>
<evidence type="ECO:0000313" key="13">
    <source>
        <dbReference type="Proteomes" id="UP001241537"/>
    </source>
</evidence>
<evidence type="ECO:0000256" key="7">
    <source>
        <dbReference type="ARBA" id="ARBA00022977"/>
    </source>
</evidence>
<dbReference type="FunFam" id="3.40.50.970:FF:000005">
    <property type="entry name" value="1-deoxy-D-xylulose-5-phosphate synthase"/>
    <property type="match status" value="1"/>
</dbReference>
<dbReference type="CDD" id="cd02007">
    <property type="entry name" value="TPP_DXS"/>
    <property type="match status" value="1"/>
</dbReference>
<comment type="pathway">
    <text evidence="1 10">Metabolic intermediate biosynthesis; 1-deoxy-D-xylulose 5-phosphate biosynthesis; 1-deoxy-D-xylulose 5-phosphate from D-glyceraldehyde 3-phosphate and pyruvate: step 1/1.</text>
</comment>
<dbReference type="InterPro" id="IPR033248">
    <property type="entry name" value="Transketolase_C"/>
</dbReference>
<dbReference type="GO" id="GO:0000287">
    <property type="term" value="F:magnesium ion binding"/>
    <property type="evidence" value="ECO:0007669"/>
    <property type="project" value="UniProtKB-UniRule"/>
</dbReference>
<dbReference type="CDD" id="cd07033">
    <property type="entry name" value="TPP_PYR_DXS_TK_like"/>
    <property type="match status" value="1"/>
</dbReference>
<dbReference type="Pfam" id="PF02779">
    <property type="entry name" value="Transket_pyr"/>
    <property type="match status" value="1"/>
</dbReference>
<name>A0AAE3VAU1_9FIRM</name>
<feature type="binding site" evidence="10">
    <location>
        <position position="284"/>
    </location>
    <ligand>
        <name>thiamine diphosphate</name>
        <dbReference type="ChEBI" id="CHEBI:58937"/>
    </ligand>
</feature>
<dbReference type="Gene3D" id="3.40.50.970">
    <property type="match status" value="2"/>
</dbReference>
<gene>
    <name evidence="10" type="primary">dxs</name>
    <name evidence="12" type="ORF">J2S20_001627</name>
</gene>
<dbReference type="GO" id="GO:0008661">
    <property type="term" value="F:1-deoxy-D-xylulose-5-phosphate synthase activity"/>
    <property type="evidence" value="ECO:0007669"/>
    <property type="project" value="UniProtKB-UniRule"/>
</dbReference>
<evidence type="ECO:0000256" key="6">
    <source>
        <dbReference type="ARBA" id="ARBA00022842"/>
    </source>
</evidence>
<dbReference type="GO" id="GO:0030976">
    <property type="term" value="F:thiamine pyrophosphate binding"/>
    <property type="evidence" value="ECO:0007669"/>
    <property type="project" value="UniProtKB-UniRule"/>
</dbReference>
<accession>A0AAE3VAU1</accession>
<dbReference type="SUPFAM" id="SSF52518">
    <property type="entry name" value="Thiamin diphosphate-binding fold (THDP-binding)"/>
    <property type="match status" value="2"/>
</dbReference>
<dbReference type="SMART" id="SM00861">
    <property type="entry name" value="Transket_pyr"/>
    <property type="match status" value="1"/>
</dbReference>
<keyword evidence="4 10" id="KW-0808">Transferase</keyword>
<evidence type="ECO:0000256" key="3">
    <source>
        <dbReference type="ARBA" id="ARBA00011738"/>
    </source>
</evidence>
<dbReference type="PROSITE" id="PS00801">
    <property type="entry name" value="TRANSKETOLASE_1"/>
    <property type="match status" value="1"/>
</dbReference>
<dbReference type="NCBIfam" id="TIGR00204">
    <property type="entry name" value="dxs"/>
    <property type="match status" value="1"/>
</dbReference>
<comment type="cofactor">
    <cofactor evidence="10">
        <name>thiamine diphosphate</name>
        <dbReference type="ChEBI" id="CHEBI:58937"/>
    </cofactor>
    <text evidence="10">Binds 1 thiamine pyrophosphate per subunit.</text>
</comment>
<comment type="subunit">
    <text evidence="3 10">Homodimer.</text>
</comment>
<protein>
    <recommendedName>
        <fullName evidence="10">1-deoxy-D-xylulose-5-phosphate synthase</fullName>
        <ecNumber evidence="10">2.2.1.7</ecNumber>
    </recommendedName>
    <alternativeName>
        <fullName evidence="10">1-deoxyxylulose-5-phosphate synthase</fullName>
        <shortName evidence="10">DXP synthase</shortName>
        <shortName evidence="10">DXPS</shortName>
    </alternativeName>
</protein>
<comment type="similarity">
    <text evidence="2 10">Belongs to the transketolase family. DXPS subfamily.</text>
</comment>
<dbReference type="HAMAP" id="MF_00315">
    <property type="entry name" value="DXP_synth"/>
    <property type="match status" value="1"/>
</dbReference>
<evidence type="ECO:0000256" key="10">
    <source>
        <dbReference type="HAMAP-Rule" id="MF_00315"/>
    </source>
</evidence>
<evidence type="ECO:0000256" key="2">
    <source>
        <dbReference type="ARBA" id="ARBA00011081"/>
    </source>
</evidence>
<evidence type="ECO:0000256" key="9">
    <source>
        <dbReference type="ARBA" id="ARBA00023229"/>
    </source>
</evidence>
<dbReference type="PANTHER" id="PTHR43322">
    <property type="entry name" value="1-D-DEOXYXYLULOSE 5-PHOSPHATE SYNTHASE-RELATED"/>
    <property type="match status" value="1"/>
</dbReference>
<organism evidence="12 13">
    <name type="scientific">Moryella indoligenes</name>
    <dbReference type="NCBI Taxonomy" id="371674"/>
    <lineage>
        <taxon>Bacteria</taxon>
        <taxon>Bacillati</taxon>
        <taxon>Bacillota</taxon>
        <taxon>Clostridia</taxon>
        <taxon>Lachnospirales</taxon>
        <taxon>Lachnospiraceae</taxon>
        <taxon>Moryella</taxon>
    </lineage>
</organism>
<dbReference type="PROSITE" id="PS00802">
    <property type="entry name" value="TRANSKETOLASE_2"/>
    <property type="match status" value="1"/>
</dbReference>
<evidence type="ECO:0000256" key="5">
    <source>
        <dbReference type="ARBA" id="ARBA00022723"/>
    </source>
</evidence>
<evidence type="ECO:0000313" key="12">
    <source>
        <dbReference type="EMBL" id="MDQ0152926.1"/>
    </source>
</evidence>
<dbReference type="InterPro" id="IPR009014">
    <property type="entry name" value="Transketo_C/PFOR_II"/>
</dbReference>
<dbReference type="Pfam" id="PF13292">
    <property type="entry name" value="DXP_synthase_N"/>
    <property type="match status" value="1"/>
</dbReference>
<keyword evidence="6 10" id="KW-0460">Magnesium</keyword>
<dbReference type="AlphaFoldDB" id="A0AAE3VAU1"/>
<dbReference type="GO" id="GO:0005829">
    <property type="term" value="C:cytosol"/>
    <property type="evidence" value="ECO:0007669"/>
    <property type="project" value="TreeGrafter"/>
</dbReference>
<keyword evidence="13" id="KW-1185">Reference proteome</keyword>
<dbReference type="RefSeq" id="WP_106612567.1">
    <property type="nucleotide sequence ID" value="NZ_JAUSTO010000009.1"/>
</dbReference>
<feature type="binding site" evidence="10">
    <location>
        <position position="144"/>
    </location>
    <ligand>
        <name>Mg(2+)</name>
        <dbReference type="ChEBI" id="CHEBI:18420"/>
    </ligand>
</feature>
<dbReference type="InterPro" id="IPR029061">
    <property type="entry name" value="THDP-binding"/>
</dbReference>
<sequence length="620" mass="68084">MVLERINGPEDIRKIPKNELPRLAQEIRSFLIESTSVTGGHLASNLGVVELTMAMYLAFQPPKDKIIWDVGHQSYTHKILSGRKNAFAELRRFGGIAGFPKRGESPCDAFNTGHSSTSISAGVGMAAARDLRGEHYHIVSVIGDGALTGGMAYEALNNAGRLRKNFIIVLNDNRMSISENVGGMSQYLNSIRTSAGYNRLKEQVAGTLGNLPGIGPNIVEHLKNTKNGIKQMLLPGMLFENLGITYLGPVDGHDIRTLVRTFEEAKRLNHAVIVHVLTKKGKGYRPAELRPDQFHGVGPFDLATGRAKKQKEFPDYTDVFSRKLISMAERDPRIVAVTAAMPDGTGLAAFGKKLPERFFDVGIAEQHAVTSAAGLAAGGMKPVVAVYSSFLQRGFDQILHDVCIQNLPVVFAIDRAGLVGADGETHQGIFDLSFLGCIPNMTILAPKNLWELEDELEFACSYGGPIALRYPRGQAYRGLPEFRSPIRFGRGELLYEEEETAIVAVGSMVSTGEHVRSKLKAMGHPCTLANARFIKPIDTELLAHLAEHHSRIVTMEENVLNGGFGMRVADWYREHHPEISVTHIALPDAYVEHGDVSVLREHLGIDSDSILKKLKELYRL</sequence>
<evidence type="ECO:0000256" key="8">
    <source>
        <dbReference type="ARBA" id="ARBA00023052"/>
    </source>
</evidence>
<dbReference type="GO" id="GO:0016114">
    <property type="term" value="P:terpenoid biosynthetic process"/>
    <property type="evidence" value="ECO:0007669"/>
    <property type="project" value="UniProtKB-UniRule"/>
</dbReference>
<proteinExistence type="inferred from homology"/>
<feature type="binding site" evidence="10">
    <location>
        <begin position="113"/>
        <end position="115"/>
    </location>
    <ligand>
        <name>thiamine diphosphate</name>
        <dbReference type="ChEBI" id="CHEBI:58937"/>
    </ligand>
</feature>
<dbReference type="Gene3D" id="3.40.50.920">
    <property type="match status" value="1"/>
</dbReference>
<comment type="cofactor">
    <cofactor evidence="10">
        <name>Mg(2+)</name>
        <dbReference type="ChEBI" id="CHEBI:18420"/>
    </cofactor>
    <text evidence="10">Binds 1 Mg(2+) ion per subunit.</text>
</comment>
<dbReference type="Pfam" id="PF02780">
    <property type="entry name" value="Transketolase_C"/>
    <property type="match status" value="1"/>
</dbReference>
<dbReference type="InterPro" id="IPR005477">
    <property type="entry name" value="Dxylulose-5-P_synthase"/>
</dbReference>
<dbReference type="InterPro" id="IPR020826">
    <property type="entry name" value="Transketolase_BS"/>
</dbReference>
<keyword evidence="7 10" id="KW-0784">Thiamine biosynthesis</keyword>
<dbReference type="InterPro" id="IPR049557">
    <property type="entry name" value="Transketolase_CS"/>
</dbReference>
<feature type="binding site" evidence="10">
    <location>
        <position position="173"/>
    </location>
    <ligand>
        <name>Mg(2+)</name>
        <dbReference type="ChEBI" id="CHEBI:18420"/>
    </ligand>
</feature>
<feature type="binding site" evidence="10">
    <location>
        <begin position="145"/>
        <end position="146"/>
    </location>
    <ligand>
        <name>thiamine diphosphate</name>
        <dbReference type="ChEBI" id="CHEBI:58937"/>
    </ligand>
</feature>
<feature type="binding site" evidence="10">
    <location>
        <position position="72"/>
    </location>
    <ligand>
        <name>thiamine diphosphate</name>
        <dbReference type="ChEBI" id="CHEBI:58937"/>
    </ligand>
</feature>
<dbReference type="Proteomes" id="UP001241537">
    <property type="component" value="Unassembled WGS sequence"/>
</dbReference>
<comment type="catalytic activity">
    <reaction evidence="10">
        <text>D-glyceraldehyde 3-phosphate + pyruvate + H(+) = 1-deoxy-D-xylulose 5-phosphate + CO2</text>
        <dbReference type="Rhea" id="RHEA:12605"/>
        <dbReference type="ChEBI" id="CHEBI:15361"/>
        <dbReference type="ChEBI" id="CHEBI:15378"/>
        <dbReference type="ChEBI" id="CHEBI:16526"/>
        <dbReference type="ChEBI" id="CHEBI:57792"/>
        <dbReference type="ChEBI" id="CHEBI:59776"/>
        <dbReference type="EC" id="2.2.1.7"/>
    </reaction>
</comment>
<dbReference type="NCBIfam" id="NF003933">
    <property type="entry name" value="PRK05444.2-2"/>
    <property type="match status" value="1"/>
</dbReference>
<dbReference type="GO" id="GO:0019288">
    <property type="term" value="P:isopentenyl diphosphate biosynthetic process, methylerythritol 4-phosphate pathway"/>
    <property type="evidence" value="ECO:0007669"/>
    <property type="project" value="TreeGrafter"/>
</dbReference>
<dbReference type="InterPro" id="IPR005475">
    <property type="entry name" value="Transketolase-like_Pyr-bd"/>
</dbReference>
<feature type="binding site" evidence="10">
    <location>
        <position position="365"/>
    </location>
    <ligand>
        <name>thiamine diphosphate</name>
        <dbReference type="ChEBI" id="CHEBI:58937"/>
    </ligand>
</feature>
<reference evidence="12" key="1">
    <citation type="submission" date="2023-07" db="EMBL/GenBank/DDBJ databases">
        <title>Genomic Encyclopedia of Type Strains, Phase IV (KMG-IV): sequencing the most valuable type-strain genomes for metagenomic binning, comparative biology and taxonomic classification.</title>
        <authorList>
            <person name="Goeker M."/>
        </authorList>
    </citation>
    <scope>NUCLEOTIDE SEQUENCE</scope>
    <source>
        <strain evidence="12">DSM 19659</strain>
    </source>
</reference>
<keyword evidence="9 10" id="KW-0414">Isoprene biosynthesis</keyword>
<dbReference type="EMBL" id="JAUSTO010000009">
    <property type="protein sequence ID" value="MDQ0152926.1"/>
    <property type="molecule type" value="Genomic_DNA"/>
</dbReference>
<evidence type="ECO:0000256" key="1">
    <source>
        <dbReference type="ARBA" id="ARBA00004980"/>
    </source>
</evidence>
<dbReference type="SUPFAM" id="SSF52922">
    <property type="entry name" value="TK C-terminal domain-like"/>
    <property type="match status" value="1"/>
</dbReference>
<keyword evidence="5 10" id="KW-0479">Metal-binding</keyword>
<keyword evidence="8 10" id="KW-0786">Thiamine pyrophosphate</keyword>